<name>A0A6G4V2H6_9ACTN</name>
<protein>
    <submittedName>
        <fullName evidence="2">Uncharacterized protein</fullName>
    </submittedName>
</protein>
<reference evidence="2 3" key="1">
    <citation type="submission" date="2020-02" db="EMBL/GenBank/DDBJ databases">
        <title>Whole-genome analyses of novel actinobacteria.</title>
        <authorList>
            <person name="Sahin N."/>
            <person name="Gencbay T."/>
        </authorList>
    </citation>
    <scope>NUCLEOTIDE SEQUENCE [LARGE SCALE GENOMIC DNA]</scope>
    <source>
        <strain evidence="2 3">HC44</strain>
    </source>
</reference>
<comment type="caution">
    <text evidence="2">The sequence shown here is derived from an EMBL/GenBank/DDBJ whole genome shotgun (WGS) entry which is preliminary data.</text>
</comment>
<sequence length="91" mass="9622">MTDSTGAETHGSRGAFYLDSPTPGAAPREFDAFRRGWQTQIGDVFIVPPFSPATITDFRLNGRVTRVRDAAIGNLHSASAAGTTDTPGGVR</sequence>
<evidence type="ECO:0000313" key="3">
    <source>
        <dbReference type="Proteomes" id="UP000472335"/>
    </source>
</evidence>
<dbReference type="Proteomes" id="UP000472335">
    <property type="component" value="Unassembled WGS sequence"/>
</dbReference>
<organism evidence="2 3">
    <name type="scientific">Streptomyces scabichelini</name>
    <dbReference type="NCBI Taxonomy" id="2711217"/>
    <lineage>
        <taxon>Bacteria</taxon>
        <taxon>Bacillati</taxon>
        <taxon>Actinomycetota</taxon>
        <taxon>Actinomycetes</taxon>
        <taxon>Kitasatosporales</taxon>
        <taxon>Streptomycetaceae</taxon>
        <taxon>Streptomyces</taxon>
    </lineage>
</organism>
<dbReference type="AlphaFoldDB" id="A0A6G4V2H6"/>
<evidence type="ECO:0000256" key="1">
    <source>
        <dbReference type="SAM" id="MobiDB-lite"/>
    </source>
</evidence>
<dbReference type="RefSeq" id="WP_165257809.1">
    <property type="nucleotide sequence ID" value="NZ_JAAKZY010000028.1"/>
</dbReference>
<gene>
    <name evidence="2" type="ORF">G5C60_11610</name>
</gene>
<feature type="region of interest" description="Disordered" evidence="1">
    <location>
        <begin position="1"/>
        <end position="23"/>
    </location>
</feature>
<dbReference type="EMBL" id="JAAKZY010000028">
    <property type="protein sequence ID" value="NGO08268.1"/>
    <property type="molecule type" value="Genomic_DNA"/>
</dbReference>
<accession>A0A6G4V2H6</accession>
<keyword evidence="3" id="KW-1185">Reference proteome</keyword>
<proteinExistence type="predicted"/>
<evidence type="ECO:0000313" key="2">
    <source>
        <dbReference type="EMBL" id="NGO08268.1"/>
    </source>
</evidence>